<comment type="caution">
    <text evidence="4">The sequence shown here is derived from an EMBL/GenBank/DDBJ whole genome shotgun (WGS) entry which is preliminary data.</text>
</comment>
<comment type="pathway">
    <text evidence="1">Secondary metabolite biosynthesis.</text>
</comment>
<dbReference type="InterPro" id="IPR032697">
    <property type="entry name" value="SQ_cyclase_N"/>
</dbReference>
<reference evidence="5" key="1">
    <citation type="journal article" date="2019" name="Int. J. Syst. Evol. Microbiol.">
        <title>The Global Catalogue of Microorganisms (GCM) 10K type strain sequencing project: providing services to taxonomists for standard genome sequencing and annotation.</title>
        <authorList>
            <consortium name="The Broad Institute Genomics Platform"/>
            <consortium name="The Broad Institute Genome Sequencing Center for Infectious Disease"/>
            <person name="Wu L."/>
            <person name="Ma J."/>
        </authorList>
    </citation>
    <scope>NUCLEOTIDE SEQUENCE [LARGE SCALE GENOMIC DNA]</scope>
    <source>
        <strain evidence="5">JCM 3296</strain>
    </source>
</reference>
<sequence length="141" mass="15316">MRGPWILARQEHDGSWGGLQPPHVYSIIALHLLGLPLSSPVLAKGLRGLDGFVVHTETPEGPARWIEGCQGPVWDTALVLNALLDSGFDPDQAAMRRATDWLLDHEVRYQLAMDCLSEVGGDPAAVADLGVLANFVISRDR</sequence>
<evidence type="ECO:0000259" key="3">
    <source>
        <dbReference type="Pfam" id="PF13249"/>
    </source>
</evidence>
<feature type="domain" description="Squalene cyclase C-terminal" evidence="2">
    <location>
        <begin position="72"/>
        <end position="109"/>
    </location>
</feature>
<gene>
    <name evidence="4" type="ORF">GCM10010178_40090</name>
</gene>
<dbReference type="InterPro" id="IPR008930">
    <property type="entry name" value="Terpenoid_cyclase/PrenylTrfase"/>
</dbReference>
<evidence type="ECO:0000313" key="4">
    <source>
        <dbReference type="EMBL" id="GGU43535.1"/>
    </source>
</evidence>
<protein>
    <recommendedName>
        <fullName evidence="6">Prenyltransferase and squalene oxidase repeat-containing protein</fullName>
    </recommendedName>
</protein>
<dbReference type="Pfam" id="PF13243">
    <property type="entry name" value="SQHop_cyclase_C"/>
    <property type="match status" value="1"/>
</dbReference>
<keyword evidence="5" id="KW-1185">Reference proteome</keyword>
<dbReference type="EMBL" id="BMRE01000016">
    <property type="protein sequence ID" value="GGU43535.1"/>
    <property type="molecule type" value="Genomic_DNA"/>
</dbReference>
<name>A0ABQ2UNA1_9PSEU</name>
<dbReference type="Proteomes" id="UP000649573">
    <property type="component" value="Unassembled WGS sequence"/>
</dbReference>
<dbReference type="InterPro" id="IPR032696">
    <property type="entry name" value="SQ_cyclase_C"/>
</dbReference>
<dbReference type="SUPFAM" id="SSF48239">
    <property type="entry name" value="Terpenoid cyclases/Protein prenyltransferases"/>
    <property type="match status" value="1"/>
</dbReference>
<evidence type="ECO:0000259" key="2">
    <source>
        <dbReference type="Pfam" id="PF13243"/>
    </source>
</evidence>
<organism evidence="4 5">
    <name type="scientific">Lentzea flava</name>
    <dbReference type="NCBI Taxonomy" id="103732"/>
    <lineage>
        <taxon>Bacteria</taxon>
        <taxon>Bacillati</taxon>
        <taxon>Actinomycetota</taxon>
        <taxon>Actinomycetes</taxon>
        <taxon>Pseudonocardiales</taxon>
        <taxon>Pseudonocardiaceae</taxon>
        <taxon>Lentzea</taxon>
    </lineage>
</organism>
<evidence type="ECO:0008006" key="6">
    <source>
        <dbReference type="Google" id="ProtNLM"/>
    </source>
</evidence>
<proteinExistence type="predicted"/>
<dbReference type="Gene3D" id="1.50.10.20">
    <property type="match status" value="2"/>
</dbReference>
<accession>A0ABQ2UNA1</accession>
<dbReference type="Pfam" id="PF13249">
    <property type="entry name" value="SQHop_cyclase_N"/>
    <property type="match status" value="1"/>
</dbReference>
<feature type="domain" description="Squalene cyclase N-terminal" evidence="3">
    <location>
        <begin position="5"/>
        <end position="57"/>
    </location>
</feature>
<evidence type="ECO:0000256" key="1">
    <source>
        <dbReference type="ARBA" id="ARBA00005179"/>
    </source>
</evidence>
<evidence type="ECO:0000313" key="5">
    <source>
        <dbReference type="Proteomes" id="UP000649573"/>
    </source>
</evidence>